<accession>A0A9W8B220</accession>
<evidence type="ECO:0000256" key="5">
    <source>
        <dbReference type="ARBA" id="ARBA00022989"/>
    </source>
</evidence>
<dbReference type="Gene3D" id="1.10.3430.10">
    <property type="entry name" value="Ammonium transporter AmtB like domains"/>
    <property type="match status" value="1"/>
</dbReference>
<feature type="transmembrane region" description="Helical" evidence="8">
    <location>
        <begin position="367"/>
        <end position="389"/>
    </location>
</feature>
<dbReference type="PANTHER" id="PTHR43029">
    <property type="entry name" value="AMMONIUM TRANSPORTER MEP2"/>
    <property type="match status" value="1"/>
</dbReference>
<keyword evidence="3 8" id="KW-0813">Transport</keyword>
<dbReference type="AlphaFoldDB" id="A0A9W8B220"/>
<keyword evidence="7 8" id="KW-0924">Ammonia transport</keyword>
<organism evidence="11 12">
    <name type="scientific">Dimargaris verticillata</name>
    <dbReference type="NCBI Taxonomy" id="2761393"/>
    <lineage>
        <taxon>Eukaryota</taxon>
        <taxon>Fungi</taxon>
        <taxon>Fungi incertae sedis</taxon>
        <taxon>Zoopagomycota</taxon>
        <taxon>Kickxellomycotina</taxon>
        <taxon>Dimargaritomycetes</taxon>
        <taxon>Dimargaritales</taxon>
        <taxon>Dimargaritaceae</taxon>
        <taxon>Dimargaris</taxon>
    </lineage>
</organism>
<evidence type="ECO:0000256" key="6">
    <source>
        <dbReference type="ARBA" id="ARBA00023136"/>
    </source>
</evidence>
<dbReference type="PANTHER" id="PTHR43029:SF10">
    <property type="entry name" value="AMMONIUM TRANSPORTER MEP2"/>
    <property type="match status" value="1"/>
</dbReference>
<sequence>MADNSDAPVLDTGDTAWVLTSAALVFLMVPGLGYFYSGMTTSKSALSLIFLCMLSLAVVPIQWYIWGYSLALSPTGGKFIGNLDHAFFRGVNEQPHPAAPTIPGTAYAIFQCMFSALTPALALGATAERVRLLPVLVFFFVWPTLVYDPIAYWDWGLNGYLAHAGSLDFAGGTPVHMASGFAALAYAMVLGRRLRSKQGEPDQPHNYGYIMLGTALLWFGWFGFNGGSAVTAGARAGQAMIVTHVAAAAGGLTWMLLRYRHDHKFSSFGFCCGAVAGLVAITPGSGFVEVWAALVYGVLGGAICHFVVELKEKYFFDDALDVFAVHGVGGLVGNLLTAFFATTKIPALDGGEIAGGWVDGHWKQLLIQFWECGVGAGWAFVVTYLILFIMNKVPFLKLRVEEESELLGLDATQMGEEDYTHKSDGFRQDTSCSHESDQTLEKGVDQALVGSAAGPSSPERIV</sequence>
<gene>
    <name evidence="11" type="ORF">H4R34_003537</name>
</gene>
<dbReference type="GO" id="GO:0008519">
    <property type="term" value="F:ammonium channel activity"/>
    <property type="evidence" value="ECO:0007669"/>
    <property type="project" value="InterPro"/>
</dbReference>
<keyword evidence="6 8" id="KW-0472">Membrane</keyword>
<dbReference type="InterPro" id="IPR001905">
    <property type="entry name" value="Ammonium_transpt"/>
</dbReference>
<protein>
    <recommendedName>
        <fullName evidence="8">Ammonium transporter</fullName>
    </recommendedName>
</protein>
<evidence type="ECO:0000256" key="4">
    <source>
        <dbReference type="ARBA" id="ARBA00022692"/>
    </source>
</evidence>
<feature type="transmembrane region" description="Helical" evidence="8">
    <location>
        <begin position="173"/>
        <end position="194"/>
    </location>
</feature>
<evidence type="ECO:0000256" key="1">
    <source>
        <dbReference type="ARBA" id="ARBA00004141"/>
    </source>
</evidence>
<dbReference type="PROSITE" id="PS01219">
    <property type="entry name" value="AMMONIUM_TRANSP"/>
    <property type="match status" value="1"/>
</dbReference>
<reference evidence="11" key="1">
    <citation type="submission" date="2022-07" db="EMBL/GenBank/DDBJ databases">
        <title>Phylogenomic reconstructions and comparative analyses of Kickxellomycotina fungi.</title>
        <authorList>
            <person name="Reynolds N.K."/>
            <person name="Stajich J.E."/>
            <person name="Barry K."/>
            <person name="Grigoriev I.V."/>
            <person name="Crous P."/>
            <person name="Smith M.E."/>
        </authorList>
    </citation>
    <scope>NUCLEOTIDE SEQUENCE</scope>
    <source>
        <strain evidence="11">RSA 567</strain>
    </source>
</reference>
<evidence type="ECO:0000259" key="10">
    <source>
        <dbReference type="Pfam" id="PF00909"/>
    </source>
</evidence>
<dbReference type="FunFam" id="1.10.3430.10:FF:000011">
    <property type="entry name" value="Ammonium transporter"/>
    <property type="match status" value="1"/>
</dbReference>
<feature type="transmembrane region" description="Helical" evidence="8">
    <location>
        <begin position="132"/>
        <end position="153"/>
    </location>
</feature>
<feature type="transmembrane region" description="Helical" evidence="8">
    <location>
        <begin position="320"/>
        <end position="341"/>
    </location>
</feature>
<keyword evidence="12" id="KW-1185">Reference proteome</keyword>
<feature type="transmembrane region" description="Helical" evidence="8">
    <location>
        <begin position="105"/>
        <end position="125"/>
    </location>
</feature>
<feature type="transmembrane region" description="Helical" evidence="8">
    <location>
        <begin position="16"/>
        <end position="36"/>
    </location>
</feature>
<dbReference type="InterPro" id="IPR024041">
    <property type="entry name" value="NH4_transpt_AmtB-like_dom"/>
</dbReference>
<keyword evidence="4 8" id="KW-0812">Transmembrane</keyword>
<comment type="similarity">
    <text evidence="2 8">Belongs to the ammonia transporter channel (TC 1.A.11.2) family.</text>
</comment>
<evidence type="ECO:0000256" key="2">
    <source>
        <dbReference type="ARBA" id="ARBA00005887"/>
    </source>
</evidence>
<proteinExistence type="inferred from homology"/>
<feature type="region of interest" description="Disordered" evidence="9">
    <location>
        <begin position="420"/>
        <end position="441"/>
    </location>
</feature>
<dbReference type="SUPFAM" id="SSF111352">
    <property type="entry name" value="Ammonium transporter"/>
    <property type="match status" value="1"/>
</dbReference>
<evidence type="ECO:0000256" key="7">
    <source>
        <dbReference type="ARBA" id="ARBA00023177"/>
    </source>
</evidence>
<feature type="transmembrane region" description="Helical" evidence="8">
    <location>
        <begin position="206"/>
        <end position="224"/>
    </location>
</feature>
<evidence type="ECO:0000313" key="12">
    <source>
        <dbReference type="Proteomes" id="UP001151582"/>
    </source>
</evidence>
<evidence type="ECO:0000256" key="3">
    <source>
        <dbReference type="ARBA" id="ARBA00022448"/>
    </source>
</evidence>
<dbReference type="NCBIfam" id="TIGR00836">
    <property type="entry name" value="amt"/>
    <property type="match status" value="1"/>
</dbReference>
<feature type="transmembrane region" description="Helical" evidence="8">
    <location>
        <begin position="290"/>
        <end position="308"/>
    </location>
</feature>
<feature type="domain" description="Ammonium transporter AmtB-like" evidence="10">
    <location>
        <begin position="16"/>
        <end position="419"/>
    </location>
</feature>
<comment type="subcellular location">
    <subcellularLocation>
        <location evidence="8">Cell membrane</location>
        <topology evidence="8">Multi-pass membrane protein</topology>
    </subcellularLocation>
    <subcellularLocation>
        <location evidence="1">Membrane</location>
        <topology evidence="1">Multi-pass membrane protein</topology>
    </subcellularLocation>
</comment>
<dbReference type="EMBL" id="JANBQB010000338">
    <property type="protein sequence ID" value="KAJ1977553.1"/>
    <property type="molecule type" value="Genomic_DNA"/>
</dbReference>
<comment type="caution">
    <text evidence="11">The sequence shown here is derived from an EMBL/GenBank/DDBJ whole genome shotgun (WGS) entry which is preliminary data.</text>
</comment>
<feature type="transmembrane region" description="Helical" evidence="8">
    <location>
        <begin position="236"/>
        <end position="257"/>
    </location>
</feature>
<evidence type="ECO:0000256" key="9">
    <source>
        <dbReference type="SAM" id="MobiDB-lite"/>
    </source>
</evidence>
<evidence type="ECO:0000313" key="11">
    <source>
        <dbReference type="EMBL" id="KAJ1977553.1"/>
    </source>
</evidence>
<name>A0A9W8B220_9FUNG</name>
<dbReference type="Proteomes" id="UP001151582">
    <property type="component" value="Unassembled WGS sequence"/>
</dbReference>
<feature type="transmembrane region" description="Helical" evidence="8">
    <location>
        <begin position="264"/>
        <end position="284"/>
    </location>
</feature>
<dbReference type="InterPro" id="IPR018047">
    <property type="entry name" value="Ammonium_transpt_CS"/>
</dbReference>
<evidence type="ECO:0000256" key="8">
    <source>
        <dbReference type="RuleBase" id="RU362002"/>
    </source>
</evidence>
<keyword evidence="5 8" id="KW-1133">Transmembrane helix</keyword>
<dbReference type="OrthoDB" id="534912at2759"/>
<dbReference type="InterPro" id="IPR029020">
    <property type="entry name" value="Ammonium/urea_transptr"/>
</dbReference>
<dbReference type="Pfam" id="PF00909">
    <property type="entry name" value="Ammonium_transp"/>
    <property type="match status" value="1"/>
</dbReference>
<dbReference type="GO" id="GO:0005886">
    <property type="term" value="C:plasma membrane"/>
    <property type="evidence" value="ECO:0007669"/>
    <property type="project" value="UniProtKB-SubCell"/>
</dbReference>
<feature type="transmembrane region" description="Helical" evidence="8">
    <location>
        <begin position="48"/>
        <end position="66"/>
    </location>
</feature>